<name>A0A9P6J465_9FUNG</name>
<dbReference type="Proteomes" id="UP000749646">
    <property type="component" value="Unassembled WGS sequence"/>
</dbReference>
<dbReference type="InterPro" id="IPR050342">
    <property type="entry name" value="HMGB"/>
</dbReference>
<dbReference type="Gene3D" id="1.10.30.10">
    <property type="entry name" value="High mobility group box domain"/>
    <property type="match status" value="1"/>
</dbReference>
<accession>A0A9P6J465</accession>
<feature type="DNA-binding region" description="HMG box" evidence="2">
    <location>
        <begin position="97"/>
        <end position="179"/>
    </location>
</feature>
<dbReference type="GO" id="GO:0005634">
    <property type="term" value="C:nucleus"/>
    <property type="evidence" value="ECO:0007669"/>
    <property type="project" value="UniProtKB-UniRule"/>
</dbReference>
<keyword evidence="1 2" id="KW-0238">DNA-binding</keyword>
<dbReference type="GO" id="GO:0003677">
    <property type="term" value="F:DNA binding"/>
    <property type="evidence" value="ECO:0007669"/>
    <property type="project" value="UniProtKB-UniRule"/>
</dbReference>
<dbReference type="AlphaFoldDB" id="A0A9P6J465"/>
<sequence>MSPGRIGGPVPSIPIGMVNGGPMGGMAGMPSMGVMGGFGGMGGMGIGGIGNMGNMGGMGGMGGGMAASMNNLHNSLGPMKKMIKKATPPAAKDKNCPKRPRNSYIFFTLMKSPSVYPDNVRMTTARDDIKKKHPEFKPTEITKMLGEEWQKLSESEKESYGNMAEIDKKRYQTEMEAYDSTTHTGMAMPSGG</sequence>
<dbReference type="InterPro" id="IPR009071">
    <property type="entry name" value="HMG_box_dom"/>
</dbReference>
<organism evidence="4 5">
    <name type="scientific">Modicella reniformis</name>
    <dbReference type="NCBI Taxonomy" id="1440133"/>
    <lineage>
        <taxon>Eukaryota</taxon>
        <taxon>Fungi</taxon>
        <taxon>Fungi incertae sedis</taxon>
        <taxon>Mucoromycota</taxon>
        <taxon>Mortierellomycotina</taxon>
        <taxon>Mortierellomycetes</taxon>
        <taxon>Mortierellales</taxon>
        <taxon>Mortierellaceae</taxon>
        <taxon>Modicella</taxon>
    </lineage>
</organism>
<dbReference type="EMBL" id="JAAAHW010006392">
    <property type="protein sequence ID" value="KAF9962106.1"/>
    <property type="molecule type" value="Genomic_DNA"/>
</dbReference>
<keyword evidence="2" id="KW-0539">Nucleus</keyword>
<dbReference type="SMART" id="SM00398">
    <property type="entry name" value="HMG"/>
    <property type="match status" value="1"/>
</dbReference>
<evidence type="ECO:0000313" key="4">
    <source>
        <dbReference type="EMBL" id="KAF9962106.1"/>
    </source>
</evidence>
<proteinExistence type="predicted"/>
<gene>
    <name evidence="4" type="ORF">BGZ65_009758</name>
</gene>
<keyword evidence="5" id="KW-1185">Reference proteome</keyword>
<feature type="domain" description="HMG box" evidence="3">
    <location>
        <begin position="97"/>
        <end position="179"/>
    </location>
</feature>
<evidence type="ECO:0000256" key="1">
    <source>
        <dbReference type="ARBA" id="ARBA00023125"/>
    </source>
</evidence>
<dbReference type="OrthoDB" id="1919336at2759"/>
<dbReference type="InterPro" id="IPR036910">
    <property type="entry name" value="HMG_box_dom_sf"/>
</dbReference>
<dbReference type="PANTHER" id="PTHR48112:SF22">
    <property type="entry name" value="MITOCHONDRIAL TRANSCRIPTION FACTOR A, ISOFORM B"/>
    <property type="match status" value="1"/>
</dbReference>
<dbReference type="PROSITE" id="PS50118">
    <property type="entry name" value="HMG_BOX_2"/>
    <property type="match status" value="1"/>
</dbReference>
<dbReference type="SUPFAM" id="SSF47095">
    <property type="entry name" value="HMG-box"/>
    <property type="match status" value="1"/>
</dbReference>
<dbReference type="PANTHER" id="PTHR48112">
    <property type="entry name" value="HIGH MOBILITY GROUP PROTEIN DSP1"/>
    <property type="match status" value="1"/>
</dbReference>
<evidence type="ECO:0000259" key="3">
    <source>
        <dbReference type="PROSITE" id="PS50118"/>
    </source>
</evidence>
<evidence type="ECO:0000313" key="5">
    <source>
        <dbReference type="Proteomes" id="UP000749646"/>
    </source>
</evidence>
<comment type="caution">
    <text evidence="4">The sequence shown here is derived from an EMBL/GenBank/DDBJ whole genome shotgun (WGS) entry which is preliminary data.</text>
</comment>
<reference evidence="4" key="1">
    <citation type="journal article" date="2020" name="Fungal Divers.">
        <title>Resolving the Mortierellaceae phylogeny through synthesis of multi-gene phylogenetics and phylogenomics.</title>
        <authorList>
            <person name="Vandepol N."/>
            <person name="Liber J."/>
            <person name="Desiro A."/>
            <person name="Na H."/>
            <person name="Kennedy M."/>
            <person name="Barry K."/>
            <person name="Grigoriev I.V."/>
            <person name="Miller A.N."/>
            <person name="O'Donnell K."/>
            <person name="Stajich J.E."/>
            <person name="Bonito G."/>
        </authorList>
    </citation>
    <scope>NUCLEOTIDE SEQUENCE</scope>
    <source>
        <strain evidence="4">MES-2147</strain>
    </source>
</reference>
<evidence type="ECO:0000256" key="2">
    <source>
        <dbReference type="PROSITE-ProRule" id="PRU00267"/>
    </source>
</evidence>
<protein>
    <recommendedName>
        <fullName evidence="3">HMG box domain-containing protein</fullName>
    </recommendedName>
</protein>
<dbReference type="Pfam" id="PF00505">
    <property type="entry name" value="HMG_box"/>
    <property type="match status" value="1"/>
</dbReference>